<dbReference type="EMBL" id="WIVW01000016">
    <property type="protein sequence ID" value="MQU27541.1"/>
    <property type="molecule type" value="Genomic_DNA"/>
</dbReference>
<dbReference type="EMBL" id="WIVT01000019">
    <property type="protein sequence ID" value="MQU17845.1"/>
    <property type="molecule type" value="Genomic_DNA"/>
</dbReference>
<evidence type="ECO:0008006" key="9">
    <source>
        <dbReference type="Google" id="ProtNLM"/>
    </source>
</evidence>
<organism evidence="3">
    <name type="scientific">Pseudomonas helleri</name>
    <dbReference type="NCBI Taxonomy" id="1608996"/>
    <lineage>
        <taxon>Bacteria</taxon>
        <taxon>Pseudomonadati</taxon>
        <taxon>Pseudomonadota</taxon>
        <taxon>Gammaproteobacteria</taxon>
        <taxon>Pseudomonadales</taxon>
        <taxon>Pseudomonadaceae</taxon>
        <taxon>Pseudomonas</taxon>
    </lineage>
</organism>
<proteinExistence type="predicted"/>
<reference evidence="6 7" key="1">
    <citation type="submission" date="2019-10" db="EMBL/GenBank/DDBJ databases">
        <title>Evaluation of single-gene subtyping targets for Pseudomonas.</title>
        <authorList>
            <person name="Reichler S.J."/>
            <person name="Orsi R.H."/>
            <person name="Wiedmann M."/>
            <person name="Martin N.H."/>
            <person name="Murphy S.I."/>
        </authorList>
    </citation>
    <scope>NUCLEOTIDE SEQUENCE</scope>
    <source>
        <strain evidence="2 8">FSL R10-0802</strain>
        <strain evidence="4 7">FSL R10-1594</strain>
        <strain evidence="5 6">FSL R10-1984</strain>
        <strain evidence="3">FSL R10-2339</strain>
    </source>
</reference>
<evidence type="ECO:0000313" key="4">
    <source>
        <dbReference type="EMBL" id="MQU17845.1"/>
    </source>
</evidence>
<name>A0A6A7YZA8_9PSED</name>
<sequence>MKRSAFAGLFICAAMLASPVFAATDVPAKGDLCAINLAKINDAMATSGQTSENTDTNLQKEIAKAKAYHESGKSKECIDVTSQVLQKLQNINKGGQG</sequence>
<dbReference type="Proteomes" id="UP000443000">
    <property type="component" value="Unassembled WGS sequence"/>
</dbReference>
<dbReference type="EMBL" id="WIWP01000012">
    <property type="protein sequence ID" value="MQT26060.1"/>
    <property type="molecule type" value="Genomic_DNA"/>
</dbReference>
<dbReference type="RefSeq" id="WP_153379631.1">
    <property type="nucleotide sequence ID" value="NZ_CAXAOS010000013.1"/>
</dbReference>
<feature type="chain" id="PRO_5044630014" description="DUF1090 family protein" evidence="1">
    <location>
        <begin position="23"/>
        <end position="97"/>
    </location>
</feature>
<evidence type="ECO:0000256" key="1">
    <source>
        <dbReference type="SAM" id="SignalP"/>
    </source>
</evidence>
<evidence type="ECO:0000313" key="7">
    <source>
        <dbReference type="Proteomes" id="UP000443000"/>
    </source>
</evidence>
<comment type="caution">
    <text evidence="3">The sequence shown here is derived from an EMBL/GenBank/DDBJ whole genome shotgun (WGS) entry which is preliminary data.</text>
</comment>
<dbReference type="Proteomes" id="UP000437970">
    <property type="component" value="Unassembled WGS sequence"/>
</dbReference>
<protein>
    <recommendedName>
        <fullName evidence="9">DUF1090 family protein</fullName>
    </recommendedName>
</protein>
<dbReference type="EMBL" id="WIWC01000014">
    <property type="protein sequence ID" value="MQT80570.1"/>
    <property type="molecule type" value="Genomic_DNA"/>
</dbReference>
<feature type="signal peptide" evidence="1">
    <location>
        <begin position="1"/>
        <end position="22"/>
    </location>
</feature>
<keyword evidence="1" id="KW-0732">Signal</keyword>
<dbReference type="OrthoDB" id="7026422at2"/>
<evidence type="ECO:0000313" key="6">
    <source>
        <dbReference type="Proteomes" id="UP000437970"/>
    </source>
</evidence>
<evidence type="ECO:0000313" key="2">
    <source>
        <dbReference type="EMBL" id="MQT26060.1"/>
    </source>
</evidence>
<evidence type="ECO:0000313" key="8">
    <source>
        <dbReference type="Proteomes" id="UP000713985"/>
    </source>
</evidence>
<accession>A0A6A7YZA8</accession>
<evidence type="ECO:0000313" key="5">
    <source>
        <dbReference type="EMBL" id="MQU27541.1"/>
    </source>
</evidence>
<dbReference type="Proteomes" id="UP000713985">
    <property type="component" value="Unassembled WGS sequence"/>
</dbReference>
<dbReference type="AlphaFoldDB" id="A0A6A7YZA8"/>
<keyword evidence="8" id="KW-1185">Reference proteome</keyword>
<evidence type="ECO:0000313" key="3">
    <source>
        <dbReference type="EMBL" id="MQT80570.1"/>
    </source>
</evidence>
<gene>
    <name evidence="4" type="ORF">GHN41_15520</name>
    <name evidence="3" type="ORF">GHN86_10930</name>
    <name evidence="2" type="ORF">GHN94_09510</name>
    <name evidence="5" type="ORF">GHO29_13700</name>
</gene>